<proteinExistence type="predicted"/>
<accession>A0AA87MMY5</accession>
<dbReference type="EMBL" id="AKWM02000067">
    <property type="protein sequence ID" value="EKR98814.1"/>
    <property type="molecule type" value="Genomic_DNA"/>
</dbReference>
<reference evidence="1 2" key="1">
    <citation type="journal article" date="2014" name="Int. J. Syst. Evol. Microbiol.">
        <title>Leptospira mayottensis sp. nov., a pathogenic species of the genus Leptospira isolated from humans.</title>
        <authorList>
            <person name="Bourhy P."/>
            <person name="Collet L."/>
            <person name="Brisse S."/>
            <person name="Picardeau M."/>
        </authorList>
    </citation>
    <scope>NUCLEOTIDE SEQUENCE [LARGE SCALE GENOMIC DNA]</scope>
    <source>
        <strain evidence="1 2">200901122</strain>
    </source>
</reference>
<name>A0AA87MMY5_9LEPT</name>
<dbReference type="Proteomes" id="UP000001343">
    <property type="component" value="Unassembled WGS sequence"/>
</dbReference>
<organism evidence="1 2">
    <name type="scientific">Leptospira mayottensis 200901122</name>
    <dbReference type="NCBI Taxonomy" id="1193010"/>
    <lineage>
        <taxon>Bacteria</taxon>
        <taxon>Pseudomonadati</taxon>
        <taxon>Spirochaetota</taxon>
        <taxon>Spirochaetia</taxon>
        <taxon>Leptospirales</taxon>
        <taxon>Leptospiraceae</taxon>
        <taxon>Leptospira</taxon>
    </lineage>
</organism>
<evidence type="ECO:0000313" key="1">
    <source>
        <dbReference type="EMBL" id="EKR98814.1"/>
    </source>
</evidence>
<comment type="caution">
    <text evidence="1">The sequence shown here is derived from an EMBL/GenBank/DDBJ whole genome shotgun (WGS) entry which is preliminary data.</text>
</comment>
<evidence type="ECO:0000313" key="2">
    <source>
        <dbReference type="Proteomes" id="UP000001343"/>
    </source>
</evidence>
<dbReference type="AlphaFoldDB" id="A0AA87MMY5"/>
<gene>
    <name evidence="1" type="ORF">LEP1GSC125_0323</name>
</gene>
<protein>
    <submittedName>
        <fullName evidence="1">Uncharacterized protein</fullName>
    </submittedName>
</protein>
<sequence length="41" mass="4855">MNLIISSNPVYEEENLNFKTERKRRGIKEKLNVQNEIGVCF</sequence>